<dbReference type="OrthoDB" id="9759607at2"/>
<protein>
    <submittedName>
        <fullName evidence="2">Diguanylate cyclase</fullName>
    </submittedName>
</protein>
<dbReference type="InterPro" id="IPR029787">
    <property type="entry name" value="Nucleotide_cyclase"/>
</dbReference>
<dbReference type="SUPFAM" id="SSF55073">
    <property type="entry name" value="Nucleotide cyclase"/>
    <property type="match status" value="1"/>
</dbReference>
<dbReference type="InterPro" id="IPR000160">
    <property type="entry name" value="GGDEF_dom"/>
</dbReference>
<dbReference type="PROSITE" id="PS50887">
    <property type="entry name" value="GGDEF"/>
    <property type="match status" value="1"/>
</dbReference>
<dbReference type="CDD" id="cd01949">
    <property type="entry name" value="GGDEF"/>
    <property type="match status" value="1"/>
</dbReference>
<dbReference type="InterPro" id="IPR043128">
    <property type="entry name" value="Rev_trsase/Diguanyl_cyclase"/>
</dbReference>
<reference evidence="2 3" key="1">
    <citation type="journal article" date="2019" name="Microorganisms">
        <title>Paenibacillus lutrae sp. nov., A Chitinolytic Species Isolated from A River Otter in Castril Natural Park, Granada, Spain.</title>
        <authorList>
            <person name="Rodriguez M."/>
            <person name="Reina J.C."/>
            <person name="Bejar V."/>
            <person name="Llamas I."/>
        </authorList>
    </citation>
    <scope>NUCLEOTIDE SEQUENCE [LARGE SCALE GENOMIC DNA]</scope>
    <source>
        <strain evidence="2 3">N10</strain>
    </source>
</reference>
<proteinExistence type="predicted"/>
<accession>A0A7X3K1A4</accession>
<evidence type="ECO:0000313" key="3">
    <source>
        <dbReference type="Proteomes" id="UP000490800"/>
    </source>
</evidence>
<dbReference type="RefSeq" id="WP_157338537.1">
    <property type="nucleotide sequence ID" value="NZ_RHLK01000018.1"/>
</dbReference>
<dbReference type="Gene3D" id="3.30.70.270">
    <property type="match status" value="1"/>
</dbReference>
<feature type="domain" description="GGDEF" evidence="1">
    <location>
        <begin position="162"/>
        <end position="295"/>
    </location>
</feature>
<dbReference type="PANTHER" id="PTHR45138:SF9">
    <property type="entry name" value="DIGUANYLATE CYCLASE DGCM-RELATED"/>
    <property type="match status" value="1"/>
</dbReference>
<dbReference type="GO" id="GO:0052621">
    <property type="term" value="F:diguanylate cyclase activity"/>
    <property type="evidence" value="ECO:0007669"/>
    <property type="project" value="TreeGrafter"/>
</dbReference>
<gene>
    <name evidence="2" type="ORF">EDM21_21755</name>
</gene>
<comment type="caution">
    <text evidence="2">The sequence shown here is derived from an EMBL/GenBank/DDBJ whole genome shotgun (WGS) entry which is preliminary data.</text>
</comment>
<dbReference type="AlphaFoldDB" id="A0A7X3K1A4"/>
<dbReference type="NCBIfam" id="TIGR00254">
    <property type="entry name" value="GGDEF"/>
    <property type="match status" value="1"/>
</dbReference>
<dbReference type="SMART" id="SM00267">
    <property type="entry name" value="GGDEF"/>
    <property type="match status" value="1"/>
</dbReference>
<dbReference type="FunFam" id="3.30.70.270:FF:000001">
    <property type="entry name" value="Diguanylate cyclase domain protein"/>
    <property type="match status" value="1"/>
</dbReference>
<sequence>MDGSTALYVGTHETYHQYYRSLHDEIFMQVKESDSFQQLIELITRSTYYLIILEKATLQGNILELLRVIKANMLLEWIPIIVHAPGLPAEEKNDLLLAGVEIIVESAIRATDETYIRIKNLLARSKQFESMSFRDPLTKAYNRAYMLERLAAECRLAENNSGVLTVAFIDADRFKQVNDTYGHAVGDLVLIGLYNRLKLNLDKHHEIARFGGEEFIVMFPGENKSQAQNHLQRVLQSLHDVPVAESEAGNHFITFSGGVAEWKPGMQISEVIKLADEAVYDAKNRGRNQVIIGIPREERVLNVLIRESKPAIEHLLNDFPDLNVVPVKSFKEAQKLLRDEHIALCIFETDFNFNAFEIKKHMGQRNDTNYLFIYNGPLRQHFHLQCKQLQINSYLSRPYTNADVTEKLKALLSR</sequence>
<dbReference type="EMBL" id="RHLK01000018">
    <property type="protein sequence ID" value="MVP02109.1"/>
    <property type="molecule type" value="Genomic_DNA"/>
</dbReference>
<dbReference type="PANTHER" id="PTHR45138">
    <property type="entry name" value="REGULATORY COMPONENTS OF SENSORY TRANSDUCTION SYSTEM"/>
    <property type="match status" value="1"/>
</dbReference>
<dbReference type="Proteomes" id="UP000490800">
    <property type="component" value="Unassembled WGS sequence"/>
</dbReference>
<keyword evidence="3" id="KW-1185">Reference proteome</keyword>
<dbReference type="Pfam" id="PF00990">
    <property type="entry name" value="GGDEF"/>
    <property type="match status" value="1"/>
</dbReference>
<evidence type="ECO:0000259" key="1">
    <source>
        <dbReference type="PROSITE" id="PS50887"/>
    </source>
</evidence>
<dbReference type="InterPro" id="IPR050469">
    <property type="entry name" value="Diguanylate_Cyclase"/>
</dbReference>
<evidence type="ECO:0000313" key="2">
    <source>
        <dbReference type="EMBL" id="MVP02109.1"/>
    </source>
</evidence>
<name>A0A7X3K1A4_9BACL</name>
<organism evidence="2 3">
    <name type="scientific">Paenibacillus lutrae</name>
    <dbReference type="NCBI Taxonomy" id="2078573"/>
    <lineage>
        <taxon>Bacteria</taxon>
        <taxon>Bacillati</taxon>
        <taxon>Bacillota</taxon>
        <taxon>Bacilli</taxon>
        <taxon>Bacillales</taxon>
        <taxon>Paenibacillaceae</taxon>
        <taxon>Paenibacillus</taxon>
    </lineage>
</organism>